<dbReference type="OrthoDB" id="5961210at2759"/>
<gene>
    <name evidence="1" type="ORF">EG68_09089</name>
</gene>
<organism evidence="1 2">
    <name type="scientific">Paragonimus skrjabini miyazakii</name>
    <dbReference type="NCBI Taxonomy" id="59628"/>
    <lineage>
        <taxon>Eukaryota</taxon>
        <taxon>Metazoa</taxon>
        <taxon>Spiralia</taxon>
        <taxon>Lophotrochozoa</taxon>
        <taxon>Platyhelminthes</taxon>
        <taxon>Trematoda</taxon>
        <taxon>Digenea</taxon>
        <taxon>Plagiorchiida</taxon>
        <taxon>Troglotremata</taxon>
        <taxon>Troglotrematidae</taxon>
        <taxon>Paragonimus</taxon>
    </lineage>
</organism>
<comment type="caution">
    <text evidence="1">The sequence shown here is derived from an EMBL/GenBank/DDBJ whole genome shotgun (WGS) entry which is preliminary data.</text>
</comment>
<keyword evidence="2" id="KW-1185">Reference proteome</keyword>
<evidence type="ECO:0000313" key="1">
    <source>
        <dbReference type="EMBL" id="KAF7246432.1"/>
    </source>
</evidence>
<proteinExistence type="predicted"/>
<dbReference type="EMBL" id="JTDE01005956">
    <property type="protein sequence ID" value="KAF7246432.1"/>
    <property type="molecule type" value="Genomic_DNA"/>
</dbReference>
<dbReference type="AlphaFoldDB" id="A0A8S9YM39"/>
<evidence type="ECO:0000313" key="2">
    <source>
        <dbReference type="Proteomes" id="UP000822476"/>
    </source>
</evidence>
<accession>A0A8S9YM39</accession>
<sequence>MLNCNPIQYESVISASALTDSSHCCQSSIRKRTLSGYSQTSNTHCSNDPVVIPRRPSSLTPEFRKIQEDNLLNITPVPTYYPADMMPNSDSCINHAGISSSARYHICARSKSSRRWPFYTFSHGVVQDDRDDDSFSSDINLTDPLMTDIVGDLGKLVHVVVYRIFHVCSVYRLSYEIV</sequence>
<name>A0A8S9YM39_9TREM</name>
<dbReference type="Proteomes" id="UP000822476">
    <property type="component" value="Unassembled WGS sequence"/>
</dbReference>
<protein>
    <submittedName>
        <fullName evidence="1">Uncharacterized protein</fullName>
    </submittedName>
</protein>
<reference evidence="1" key="1">
    <citation type="submission" date="2019-07" db="EMBL/GenBank/DDBJ databases">
        <title>Annotation for the trematode Paragonimus miyazaki's.</title>
        <authorList>
            <person name="Choi Y.-J."/>
        </authorList>
    </citation>
    <scope>NUCLEOTIDE SEQUENCE</scope>
    <source>
        <strain evidence="1">Japan</strain>
    </source>
</reference>